<feature type="region of interest" description="Disordered" evidence="1">
    <location>
        <begin position="340"/>
        <end position="373"/>
    </location>
</feature>
<sequence length="373" mass="39752">EQVRRSASRRLAELRAAAAATPPAPEGAPRLPLRAAHGVLTEGLVERSVEAKLLLLGIVGAEHVLLVGPPGTAKSLLSRRLSRACGGAYFERLLTRFTVPEEVLGPLSLKALERDELRRKVKGFLPAAEVAFLDEVFKANSAILNALLTLLNERAFDNGDAREQTPLQCVVAASNELPETDELDALYDRFLLRREVRHMSQAAVPDFLQRLLGPQTTAAATSEGTPPLLAAAGLRAVRAAAAGVAFPERLQRQVAGLREHLRALDPPVAISDRRMAQACLLVRAAACAVGATSVLEFDLWLLRFISGRPRAGGRGGDVAAAALHRGPRPRHRAGEVHAGVCEGEDRHGHGGRDDQASGGDTGEAAHLAARDAR</sequence>
<dbReference type="InterPro" id="IPR027417">
    <property type="entry name" value="P-loop_NTPase"/>
</dbReference>
<dbReference type="Pfam" id="PF20030">
    <property type="entry name" value="bpMoxR"/>
    <property type="match status" value="1"/>
</dbReference>
<comment type="caution">
    <text evidence="3">The sequence shown here is derived from an EMBL/GenBank/DDBJ whole genome shotgun (WGS) entry which is preliminary data.</text>
</comment>
<dbReference type="SUPFAM" id="SSF52540">
    <property type="entry name" value="P-loop containing nucleoside triphosphate hydrolases"/>
    <property type="match status" value="1"/>
</dbReference>
<dbReference type="Pfam" id="PF17868">
    <property type="entry name" value="AAA_lid_8"/>
    <property type="match status" value="1"/>
</dbReference>
<reference evidence="3" key="1">
    <citation type="submission" date="2023-10" db="EMBL/GenBank/DDBJ databases">
        <authorList>
            <person name="Chen Y."/>
            <person name="Shah S."/>
            <person name="Dougan E. K."/>
            <person name="Thang M."/>
            <person name="Chan C."/>
        </authorList>
    </citation>
    <scope>NUCLEOTIDE SEQUENCE [LARGE SCALE GENOMIC DNA]</scope>
</reference>
<evidence type="ECO:0000256" key="1">
    <source>
        <dbReference type="SAM" id="MobiDB-lite"/>
    </source>
</evidence>
<dbReference type="SMART" id="SM00382">
    <property type="entry name" value="AAA"/>
    <property type="match status" value="1"/>
</dbReference>
<name>A0ABN9U8E2_9DINO</name>
<protein>
    <recommendedName>
        <fullName evidence="2">AAA+ ATPase domain-containing protein</fullName>
    </recommendedName>
</protein>
<feature type="non-terminal residue" evidence="3">
    <location>
        <position position="1"/>
    </location>
</feature>
<dbReference type="InterPro" id="IPR045427">
    <property type="entry name" value="MoxR"/>
</dbReference>
<accession>A0ABN9U8E2</accession>
<dbReference type="InterPro" id="IPR041538">
    <property type="entry name" value="RavA-like_AAA_lid"/>
</dbReference>
<dbReference type="PANTHER" id="PTHR32204">
    <property type="entry name" value="ATPASE RAVA"/>
    <property type="match status" value="1"/>
</dbReference>
<dbReference type="InterPro" id="IPR003593">
    <property type="entry name" value="AAA+_ATPase"/>
</dbReference>
<dbReference type="Proteomes" id="UP001189429">
    <property type="component" value="Unassembled WGS sequence"/>
</dbReference>
<gene>
    <name evidence="3" type="ORF">PCOR1329_LOCUS45722</name>
</gene>
<evidence type="ECO:0000259" key="2">
    <source>
        <dbReference type="SMART" id="SM00382"/>
    </source>
</evidence>
<keyword evidence="4" id="KW-1185">Reference proteome</keyword>
<evidence type="ECO:0000313" key="4">
    <source>
        <dbReference type="Proteomes" id="UP001189429"/>
    </source>
</evidence>
<evidence type="ECO:0000313" key="3">
    <source>
        <dbReference type="EMBL" id="CAK0854761.1"/>
    </source>
</evidence>
<organism evidence="3 4">
    <name type="scientific">Prorocentrum cordatum</name>
    <dbReference type="NCBI Taxonomy" id="2364126"/>
    <lineage>
        <taxon>Eukaryota</taxon>
        <taxon>Sar</taxon>
        <taxon>Alveolata</taxon>
        <taxon>Dinophyceae</taxon>
        <taxon>Prorocentrales</taxon>
        <taxon>Prorocentraceae</taxon>
        <taxon>Prorocentrum</taxon>
    </lineage>
</organism>
<dbReference type="PANTHER" id="PTHR32204:SF0">
    <property type="entry name" value="ATPASE RAVA"/>
    <property type="match status" value="1"/>
</dbReference>
<dbReference type="InterPro" id="IPR050513">
    <property type="entry name" value="RavA_ATPases"/>
</dbReference>
<feature type="compositionally biased region" description="Basic and acidic residues" evidence="1">
    <location>
        <begin position="343"/>
        <end position="355"/>
    </location>
</feature>
<feature type="domain" description="AAA+ ATPase" evidence="2">
    <location>
        <begin position="60"/>
        <end position="200"/>
    </location>
</feature>
<proteinExistence type="predicted"/>
<dbReference type="CDD" id="cd00009">
    <property type="entry name" value="AAA"/>
    <property type="match status" value="1"/>
</dbReference>
<dbReference type="EMBL" id="CAUYUJ010015498">
    <property type="protein sequence ID" value="CAK0854761.1"/>
    <property type="molecule type" value="Genomic_DNA"/>
</dbReference>
<dbReference type="Gene3D" id="3.40.50.300">
    <property type="entry name" value="P-loop containing nucleotide triphosphate hydrolases"/>
    <property type="match status" value="1"/>
</dbReference>